<feature type="region of interest" description="Disordered" evidence="1">
    <location>
        <begin position="108"/>
        <end position="163"/>
    </location>
</feature>
<keyword evidence="3" id="KW-1185">Reference proteome</keyword>
<dbReference type="STRING" id="326424.FRAAL3675"/>
<dbReference type="AlphaFoldDB" id="Q0RJJ4"/>
<gene>
    <name evidence="2" type="ordered locus">FRAAL3675</name>
</gene>
<name>Q0RJJ4_FRAAA</name>
<sequence length="163" mass="17592">MPDLPALPAARELPMATGVLIAESLRVGTVLDDLPLLVRKIQRSASGNATADQPPVWTLISFDVADAQAEALSARLSEVLDESGWYVDLHTAEESLIAFPGRVFRYPRGDPAGPHRSRGARPRPGHTRLPTRLADLTAMRVGSHGDSDGERAVPPIRHHGRTS</sequence>
<proteinExistence type="predicted"/>
<dbReference type="Proteomes" id="UP000000657">
    <property type="component" value="Chromosome"/>
</dbReference>
<reference evidence="2 3" key="1">
    <citation type="journal article" date="2007" name="Genome Res.">
        <title>Genome characteristics of facultatively symbiotic Frankia sp. strains reflect host range and host plant biogeography.</title>
        <authorList>
            <person name="Normand P."/>
            <person name="Lapierre P."/>
            <person name="Tisa L.S."/>
            <person name="Gogarten J.P."/>
            <person name="Alloisio N."/>
            <person name="Bagnarol E."/>
            <person name="Bassi C.A."/>
            <person name="Berry A.M."/>
            <person name="Bickhart D.M."/>
            <person name="Choisne N."/>
            <person name="Couloux A."/>
            <person name="Cournoyer B."/>
            <person name="Cruveiller S."/>
            <person name="Daubin V."/>
            <person name="Demange N."/>
            <person name="Francino M.P."/>
            <person name="Goltsman E."/>
            <person name="Huang Y."/>
            <person name="Kopp O.R."/>
            <person name="Labarre L."/>
            <person name="Lapidus A."/>
            <person name="Lavire C."/>
            <person name="Marechal J."/>
            <person name="Martinez M."/>
            <person name="Mastronunzio J.E."/>
            <person name="Mullin B.C."/>
            <person name="Niemann J."/>
            <person name="Pujic P."/>
            <person name="Rawnsley T."/>
            <person name="Rouy Z."/>
            <person name="Schenowitz C."/>
            <person name="Sellstedt A."/>
            <person name="Tavares F."/>
            <person name="Tomkins J.P."/>
            <person name="Vallenet D."/>
            <person name="Valverde C."/>
            <person name="Wall L.G."/>
            <person name="Wang Y."/>
            <person name="Medigue C."/>
            <person name="Benson D.R."/>
        </authorList>
    </citation>
    <scope>NUCLEOTIDE SEQUENCE [LARGE SCALE GENOMIC DNA]</scope>
    <source>
        <strain evidence="3">DSM 45986 / CECT 9034 / ACN14a</strain>
    </source>
</reference>
<dbReference type="EMBL" id="CT573213">
    <property type="protein sequence ID" value="CAJ62318.1"/>
    <property type="molecule type" value="Genomic_DNA"/>
</dbReference>
<dbReference type="HOGENOM" id="CLU_137863_0_0_11"/>
<protein>
    <submittedName>
        <fullName evidence="2">Uncharacterized protein</fullName>
    </submittedName>
</protein>
<dbReference type="KEGG" id="fal:FRAAL3675"/>
<evidence type="ECO:0000256" key="1">
    <source>
        <dbReference type="SAM" id="MobiDB-lite"/>
    </source>
</evidence>
<evidence type="ECO:0000313" key="2">
    <source>
        <dbReference type="EMBL" id="CAJ62318.1"/>
    </source>
</evidence>
<organism evidence="2 3">
    <name type="scientific">Frankia alni (strain DSM 45986 / CECT 9034 / ACN14a)</name>
    <dbReference type="NCBI Taxonomy" id="326424"/>
    <lineage>
        <taxon>Bacteria</taxon>
        <taxon>Bacillati</taxon>
        <taxon>Actinomycetota</taxon>
        <taxon>Actinomycetes</taxon>
        <taxon>Frankiales</taxon>
        <taxon>Frankiaceae</taxon>
        <taxon>Frankia</taxon>
    </lineage>
</organism>
<evidence type="ECO:0000313" key="3">
    <source>
        <dbReference type="Proteomes" id="UP000000657"/>
    </source>
</evidence>
<dbReference type="eggNOG" id="ENOG50330CX">
    <property type="taxonomic scope" value="Bacteria"/>
</dbReference>
<accession>Q0RJJ4</accession>
<feature type="compositionally biased region" description="Basic residues" evidence="1">
    <location>
        <begin position="115"/>
        <end position="126"/>
    </location>
</feature>